<evidence type="ECO:0000313" key="2">
    <source>
        <dbReference type="WBParaSite" id="PS1159_v2.g21128.t1"/>
    </source>
</evidence>
<organism evidence="1 2">
    <name type="scientific">Panagrolaimus sp. PS1159</name>
    <dbReference type="NCBI Taxonomy" id="55785"/>
    <lineage>
        <taxon>Eukaryota</taxon>
        <taxon>Metazoa</taxon>
        <taxon>Ecdysozoa</taxon>
        <taxon>Nematoda</taxon>
        <taxon>Chromadorea</taxon>
        <taxon>Rhabditida</taxon>
        <taxon>Tylenchina</taxon>
        <taxon>Panagrolaimomorpha</taxon>
        <taxon>Panagrolaimoidea</taxon>
        <taxon>Panagrolaimidae</taxon>
        <taxon>Panagrolaimus</taxon>
    </lineage>
</organism>
<evidence type="ECO:0000313" key="1">
    <source>
        <dbReference type="Proteomes" id="UP000887580"/>
    </source>
</evidence>
<dbReference type="Proteomes" id="UP000887580">
    <property type="component" value="Unplaced"/>
</dbReference>
<reference evidence="2" key="1">
    <citation type="submission" date="2022-11" db="UniProtKB">
        <authorList>
            <consortium name="WormBaseParasite"/>
        </authorList>
    </citation>
    <scope>IDENTIFICATION</scope>
</reference>
<sequence>MRYIFTNPLSLKSCQKLFKTCKYFYLKNPIIFIDWLEWDRLQRNFQTYSMNYIIIDVNNIGYKMWLTKQLRVRSVTHPMAVSQMLDKVFRCDLSHLCIFNQKISFNDYCILVNGGNIKHFEMENVEIRDENGNLVPFEIILEKLPNVVKCAFRFEALEEYNFSSGTSKKMAELPPFKYLGSFELYGIPLWFDPINFCQFLEVKTF</sequence>
<dbReference type="WBParaSite" id="PS1159_v2.g21128.t1">
    <property type="protein sequence ID" value="PS1159_v2.g21128.t1"/>
    <property type="gene ID" value="PS1159_v2.g21128"/>
</dbReference>
<name>A0AC35FWG3_9BILA</name>
<proteinExistence type="predicted"/>
<protein>
    <submittedName>
        <fullName evidence="2">Uncharacterized protein</fullName>
    </submittedName>
</protein>
<accession>A0AC35FWG3</accession>